<evidence type="ECO:0000259" key="20">
    <source>
        <dbReference type="PROSITE" id="PS50081"/>
    </source>
</evidence>
<dbReference type="InterPro" id="IPR000719">
    <property type="entry name" value="Prot_kinase_dom"/>
</dbReference>
<evidence type="ECO:0000256" key="13">
    <source>
        <dbReference type="ARBA" id="ARBA00047899"/>
    </source>
</evidence>
<keyword evidence="25" id="KW-1185">Reference proteome</keyword>
<feature type="domain" description="AGC-kinase C-terminal" evidence="23">
    <location>
        <begin position="365"/>
        <end position="435"/>
    </location>
</feature>
<evidence type="ECO:0000256" key="9">
    <source>
        <dbReference type="ARBA" id="ARBA00022777"/>
    </source>
</evidence>
<comment type="catalytic activity">
    <reaction evidence="13">
        <text>L-threonyl-[protein] + ATP = O-phospho-L-threonyl-[protein] + ADP + H(+)</text>
        <dbReference type="Rhea" id="RHEA:46608"/>
        <dbReference type="Rhea" id="RHEA-COMP:11060"/>
        <dbReference type="Rhea" id="RHEA-COMP:11605"/>
        <dbReference type="ChEBI" id="CHEBI:15378"/>
        <dbReference type="ChEBI" id="CHEBI:30013"/>
        <dbReference type="ChEBI" id="CHEBI:30616"/>
        <dbReference type="ChEBI" id="CHEBI:61977"/>
        <dbReference type="ChEBI" id="CHEBI:456216"/>
        <dbReference type="EC" id="2.7.11.1"/>
    </reaction>
</comment>
<dbReference type="InterPro" id="IPR057529">
    <property type="entry name" value="MRCK/ROCK_PH"/>
</dbReference>
<dbReference type="Gene3D" id="3.30.200.20">
    <property type="entry name" value="Phosphorylase Kinase, domain 1"/>
    <property type="match status" value="1"/>
</dbReference>
<dbReference type="GO" id="GO:0005856">
    <property type="term" value="C:cytoskeleton"/>
    <property type="evidence" value="ECO:0007669"/>
    <property type="project" value="TreeGrafter"/>
</dbReference>
<dbReference type="InterPro" id="IPR002219">
    <property type="entry name" value="PKC_DAG/PE"/>
</dbReference>
<gene>
    <name evidence="24" type="ORF">GE061_009895</name>
</gene>
<dbReference type="SUPFAM" id="SSF50729">
    <property type="entry name" value="PH domain-like"/>
    <property type="match status" value="1"/>
</dbReference>
<reference evidence="24" key="1">
    <citation type="journal article" date="2021" name="Mol. Ecol. Resour.">
        <title>Apolygus lucorum genome provides insights into omnivorousness and mesophyll feeding.</title>
        <authorList>
            <person name="Liu Y."/>
            <person name="Liu H."/>
            <person name="Wang H."/>
            <person name="Huang T."/>
            <person name="Liu B."/>
            <person name="Yang B."/>
            <person name="Yin L."/>
            <person name="Li B."/>
            <person name="Zhang Y."/>
            <person name="Zhang S."/>
            <person name="Jiang F."/>
            <person name="Zhang X."/>
            <person name="Ren Y."/>
            <person name="Wang B."/>
            <person name="Wang S."/>
            <person name="Lu Y."/>
            <person name="Wu K."/>
            <person name="Fan W."/>
            <person name="Wang G."/>
        </authorList>
    </citation>
    <scope>NUCLEOTIDE SEQUENCE</scope>
    <source>
        <strain evidence="24">12Hb</strain>
    </source>
</reference>
<evidence type="ECO:0000259" key="18">
    <source>
        <dbReference type="PROSITE" id="PS50003"/>
    </source>
</evidence>
<dbReference type="PROSITE" id="PS00107">
    <property type="entry name" value="PROTEIN_KINASE_ATP"/>
    <property type="match status" value="1"/>
</dbReference>
<dbReference type="InterPro" id="IPR046349">
    <property type="entry name" value="C1-like_sf"/>
</dbReference>
<dbReference type="EMBL" id="WIXP02000002">
    <property type="protein sequence ID" value="KAF6215144.1"/>
    <property type="molecule type" value="Genomic_DNA"/>
</dbReference>
<accession>A0A8S9Y2V3</accession>
<dbReference type="PANTHER" id="PTHR22988:SF66">
    <property type="entry name" value="SERINE_THREONINE-PROTEIN KINASE GENGHIS KHAN"/>
    <property type="match status" value="1"/>
</dbReference>
<keyword evidence="5" id="KW-0808">Transferase</keyword>
<dbReference type="Pfam" id="PF00130">
    <property type="entry name" value="C1_1"/>
    <property type="match status" value="1"/>
</dbReference>
<dbReference type="FunFam" id="3.30.200.20:FF:001055">
    <property type="entry name" value="Serine/threonine-protein kinase MRCK beta"/>
    <property type="match status" value="1"/>
</dbReference>
<comment type="similarity">
    <text evidence="1">Belongs to the protein kinase superfamily. AGC Ser/Thr protein kinase family. DMPK subfamily.</text>
</comment>
<evidence type="ECO:0000256" key="2">
    <source>
        <dbReference type="ARBA" id="ARBA00012513"/>
    </source>
</evidence>
<keyword evidence="9" id="KW-0418">Kinase</keyword>
<dbReference type="SMART" id="SM00285">
    <property type="entry name" value="PBD"/>
    <property type="match status" value="1"/>
</dbReference>
<dbReference type="InterPro" id="IPR031597">
    <property type="entry name" value="KELK"/>
</dbReference>
<dbReference type="InterPro" id="IPR001180">
    <property type="entry name" value="CNH_dom"/>
</dbReference>
<feature type="compositionally biased region" description="Polar residues" evidence="17">
    <location>
        <begin position="1654"/>
        <end position="1666"/>
    </location>
</feature>
<dbReference type="PROSITE" id="PS51285">
    <property type="entry name" value="AGC_KINASE_CTER"/>
    <property type="match status" value="1"/>
</dbReference>
<keyword evidence="8" id="KW-0863">Zinc-finger</keyword>
<dbReference type="InterPro" id="IPR008271">
    <property type="entry name" value="Ser/Thr_kinase_AS"/>
</dbReference>
<evidence type="ECO:0000259" key="22">
    <source>
        <dbReference type="PROSITE" id="PS50219"/>
    </source>
</evidence>
<evidence type="ECO:0000256" key="10">
    <source>
        <dbReference type="ARBA" id="ARBA00022833"/>
    </source>
</evidence>
<evidence type="ECO:0000256" key="15">
    <source>
        <dbReference type="PROSITE-ProRule" id="PRU10141"/>
    </source>
</evidence>
<dbReference type="Pfam" id="PF00069">
    <property type="entry name" value="Pkinase"/>
    <property type="match status" value="1"/>
</dbReference>
<dbReference type="InterPro" id="IPR011009">
    <property type="entry name" value="Kinase-like_dom_sf"/>
</dbReference>
<feature type="coiled-coil region" evidence="16">
    <location>
        <begin position="453"/>
        <end position="613"/>
    </location>
</feature>
<sequence>MSGSEPKSLSSLETNNASSTATGEKRLRQLESLFLGGPIVGGGQCFSIETLLDILVVLFDECCNSSLRREKTVSDFLEFAKPVANVVKSLRLTRDDFEVIKVIGRGAFGEVCVVKMKGSDKVFAMKILNKWEMLKRAETACFQEERDVLVFGDRRWITNLHYAFQDENNLYLVMDYYCGGDLLTLLSKFEDRLPEDMAKFYIAEMVLAISSIHTLRYVHRDIKPDNVLLDANGHIRLADFGSCLKLFEDGTVQSNVAVGTPDYISPEILRAMEDGQGRYGPECDWWSLGVCMYEMLYGETPFYAESLVETYGKIMNHKNCFDFPVGLDYEVSEEAKDLMKHLICGSEFRLGQNGVQDFMTHAWFVGVDWASIRESKAPYIPEVSSPTDTSNFDVDDNDVRTSDAAPPSANPTFSGLHLPFVGFTFTQGSSTNDLTSLPLPIEASNEQVLVQKVRLLEQENILLLKNVEELKKLEIQLKELDRSPDAKPDLSPNKIKELEKQIRMLRQEKEEAVKDKFDFQEKLKMQDKELKDAHSQRKLAMAEYSEVTDKLQELRVQKTKMSRQVRDKEEELEVAMQKVDSLRQDLRRAEKLRRELEARVEDALEETTKERKLRERSEEYCRQLELETERWRSQRSSGEVMSNSQAQVTTQEISRLKGEVERLEVQYKESLQQQQARFNLEITALRDQLHEAETTRDLLQREVQATKDRLDTARLENMTDSEEALSEQARRHERERLLLLEENKKLAMDIDTLSERLDQMQAERRQLEEDYEDLRTKKEAIAQWEAQIAEIIQWVNDEKDARGYLQALATKMTEELEFLKHSSSAANLSTTDKNWRNRRSQKLEKMELLNLQSSLQSEIQAKTAISEELSKTRSDLIASQKEMREFRQRFESLSHELKRKEMQIKELQGRIDSGDGFLERASSQMSYLGAFLKETTAGSVESDDADIEDNRAPSIASSKSNLSEISIGAAMGHSLPPKPKSHQFLIRTFNSPTKCSHCTSLMVGLTRQGAVCDACGFTCHASCCIKVPPICPVPPNQTKRPLGIDPTRGIGTAYEGYVKVPKTGGVKKGWSRQFVVVCDFKLFLYDISPDRNALPSVYVSQVLDMRDEHFLVTSVGDSDVIHATKKDIPCIFRITTSLMDPPGIKNHTLMLADSESEKNKWVVALTELHRILKRNNLPNTCIFQAKEVLDNTQTFIKNTMSATIVDPDRLVIGTEEGLFCLDLDRSEVARIGESKKVYQVELVLDEQVVIVVAGRQRQVRLVPVRALDGHEVEWIKVAETKACITFCTGVMCHAPQPIYCLCVAIKRQNTSQVIIYEITRTKSRHKRLREVMLPTQAHCMQIFSDGRLCVGYQAGFTVYSILGDHHPVSLIHADNPLLGFLAYSGVEAMLAVELGRGEFLLAFHTLAIYVDNQGRKSRETEIMYPAIPVAITYFDGHLLVFSETHIDVFNAGSSIWVQTINVKKARPLNVTGSVSMSNINDMTHIIHIANIHHSELLSITTYDASGRLVAKPRRRFSLREGHRIARGPDRRSKMISAPTNFNHISHMGPGDGIQIQRLLDLPTTVETADHHHRTLSTGSISKIPPQTTPRVPPHHPPRTPQQYNSQNGVSLRRAPAPPRPTVTPPALPRTPDVHDDLSLSLHHDVMKSDENTNRKLTTPPSSSLRRFNNYLGLQEGASVMGSPRHSIASNNSSNPSTPPSPGRDHGSSSYDS</sequence>
<dbReference type="Proteomes" id="UP000466442">
    <property type="component" value="Unassembled WGS sequence"/>
</dbReference>
<evidence type="ECO:0000256" key="6">
    <source>
        <dbReference type="ARBA" id="ARBA00022723"/>
    </source>
</evidence>
<feature type="compositionally biased region" description="Basic and acidic residues" evidence="17">
    <location>
        <begin position="1631"/>
        <end position="1653"/>
    </location>
</feature>
<feature type="domain" description="CNH" evidence="22">
    <location>
        <begin position="1196"/>
        <end position="1475"/>
    </location>
</feature>
<evidence type="ECO:0000259" key="19">
    <source>
        <dbReference type="PROSITE" id="PS50011"/>
    </source>
</evidence>
<dbReference type="PROSITE" id="PS50011">
    <property type="entry name" value="PROTEIN_KINASE_DOM"/>
    <property type="match status" value="1"/>
</dbReference>
<dbReference type="PROSITE" id="PS50081">
    <property type="entry name" value="ZF_DAG_PE_2"/>
    <property type="match status" value="1"/>
</dbReference>
<dbReference type="PROSITE" id="PS50219">
    <property type="entry name" value="CNH"/>
    <property type="match status" value="1"/>
</dbReference>
<dbReference type="InterPro" id="IPR001849">
    <property type="entry name" value="PH_domain"/>
</dbReference>
<dbReference type="InterPro" id="IPR000095">
    <property type="entry name" value="CRIB_dom"/>
</dbReference>
<keyword evidence="11 15" id="KW-0067">ATP-binding</keyword>
<keyword evidence="7 15" id="KW-0547">Nucleotide-binding</keyword>
<keyword evidence="6" id="KW-0479">Metal-binding</keyword>
<dbReference type="PROSITE" id="PS50003">
    <property type="entry name" value="PH_DOMAIN"/>
    <property type="match status" value="1"/>
</dbReference>
<keyword evidence="4" id="KW-0597">Phosphoprotein</keyword>
<dbReference type="Gene3D" id="1.10.510.10">
    <property type="entry name" value="Transferase(Phosphotransferase) domain 1"/>
    <property type="match status" value="1"/>
</dbReference>
<feature type="domain" description="Phorbol-ester/DAG-type" evidence="20">
    <location>
        <begin position="981"/>
        <end position="1031"/>
    </location>
</feature>
<dbReference type="PANTHER" id="PTHR22988">
    <property type="entry name" value="MYOTONIC DYSTROPHY S/T KINASE-RELATED"/>
    <property type="match status" value="1"/>
</dbReference>
<dbReference type="Gene3D" id="3.30.60.20">
    <property type="match status" value="1"/>
</dbReference>
<dbReference type="InterPro" id="IPR011993">
    <property type="entry name" value="PH-like_dom_sf"/>
</dbReference>
<dbReference type="OrthoDB" id="6764942at2759"/>
<dbReference type="Pfam" id="PF00433">
    <property type="entry name" value="Pkinase_C"/>
    <property type="match status" value="1"/>
</dbReference>
<keyword evidence="12 16" id="KW-0175">Coiled coil</keyword>
<dbReference type="SMART" id="SM00036">
    <property type="entry name" value="CNH"/>
    <property type="match status" value="1"/>
</dbReference>
<evidence type="ECO:0000313" key="24">
    <source>
        <dbReference type="EMBL" id="KAF6215144.1"/>
    </source>
</evidence>
<dbReference type="FunFam" id="3.30.60.20:FF:000005">
    <property type="entry name" value="Non-specific serine/threonine protein kinase"/>
    <property type="match status" value="1"/>
</dbReference>
<organism evidence="24 25">
    <name type="scientific">Apolygus lucorum</name>
    <name type="common">Small green plant bug</name>
    <name type="synonym">Lygocoris lucorum</name>
    <dbReference type="NCBI Taxonomy" id="248454"/>
    <lineage>
        <taxon>Eukaryota</taxon>
        <taxon>Metazoa</taxon>
        <taxon>Ecdysozoa</taxon>
        <taxon>Arthropoda</taxon>
        <taxon>Hexapoda</taxon>
        <taxon>Insecta</taxon>
        <taxon>Pterygota</taxon>
        <taxon>Neoptera</taxon>
        <taxon>Paraneoptera</taxon>
        <taxon>Hemiptera</taxon>
        <taxon>Heteroptera</taxon>
        <taxon>Panheteroptera</taxon>
        <taxon>Cimicomorpha</taxon>
        <taxon>Miridae</taxon>
        <taxon>Mirini</taxon>
        <taxon>Apolygus</taxon>
    </lineage>
</organism>
<dbReference type="GO" id="GO:0004674">
    <property type="term" value="F:protein serine/threonine kinase activity"/>
    <property type="evidence" value="ECO:0007669"/>
    <property type="project" value="UniProtKB-KW"/>
</dbReference>
<keyword evidence="3" id="KW-0723">Serine/threonine-protein kinase</keyword>
<evidence type="ECO:0000256" key="3">
    <source>
        <dbReference type="ARBA" id="ARBA00022527"/>
    </source>
</evidence>
<evidence type="ECO:0000256" key="11">
    <source>
        <dbReference type="ARBA" id="ARBA00022840"/>
    </source>
</evidence>
<dbReference type="Pfam" id="PF15796">
    <property type="entry name" value="KELK"/>
    <property type="match status" value="1"/>
</dbReference>
<dbReference type="CDD" id="cd20809">
    <property type="entry name" value="C1_MRCK"/>
    <property type="match status" value="1"/>
</dbReference>
<feature type="coiled-coil region" evidence="16">
    <location>
        <begin position="646"/>
        <end position="787"/>
    </location>
</feature>
<dbReference type="PROSITE" id="PS00108">
    <property type="entry name" value="PROTEIN_KINASE_ST"/>
    <property type="match status" value="1"/>
</dbReference>
<dbReference type="EC" id="2.7.11.1" evidence="2"/>
<dbReference type="Pfam" id="PF00780">
    <property type="entry name" value="CNH"/>
    <property type="match status" value="1"/>
</dbReference>
<dbReference type="CDD" id="cd05597">
    <property type="entry name" value="STKc_DMPK_like"/>
    <property type="match status" value="1"/>
</dbReference>
<dbReference type="GO" id="GO:0005524">
    <property type="term" value="F:ATP binding"/>
    <property type="evidence" value="ECO:0007669"/>
    <property type="project" value="UniProtKB-UniRule"/>
</dbReference>
<proteinExistence type="inferred from homology"/>
<evidence type="ECO:0000313" key="25">
    <source>
        <dbReference type="Proteomes" id="UP000466442"/>
    </source>
</evidence>
<feature type="domain" description="CRIB" evidence="21">
    <location>
        <begin position="1535"/>
        <end position="1548"/>
    </location>
</feature>
<dbReference type="Gene3D" id="2.30.29.30">
    <property type="entry name" value="Pleckstrin-homology domain (PH domain)/Phosphotyrosine-binding domain (PTB)"/>
    <property type="match status" value="1"/>
</dbReference>
<evidence type="ECO:0000256" key="1">
    <source>
        <dbReference type="ARBA" id="ARBA00005719"/>
    </source>
</evidence>
<evidence type="ECO:0000256" key="5">
    <source>
        <dbReference type="ARBA" id="ARBA00022679"/>
    </source>
</evidence>
<evidence type="ECO:0000256" key="12">
    <source>
        <dbReference type="ARBA" id="ARBA00023054"/>
    </source>
</evidence>
<dbReference type="CDD" id="cd00132">
    <property type="entry name" value="CRIB"/>
    <property type="match status" value="1"/>
</dbReference>
<protein>
    <recommendedName>
        <fullName evidence="2">non-specific serine/threonine protein kinase</fullName>
        <ecNumber evidence="2">2.7.11.1</ecNumber>
    </recommendedName>
</protein>
<dbReference type="SUPFAM" id="SSF56112">
    <property type="entry name" value="Protein kinase-like (PK-like)"/>
    <property type="match status" value="1"/>
</dbReference>
<keyword evidence="10" id="KW-0862">Zinc</keyword>
<dbReference type="CDD" id="cd01243">
    <property type="entry name" value="PH_MRCK"/>
    <property type="match status" value="1"/>
</dbReference>
<dbReference type="SMART" id="SM00220">
    <property type="entry name" value="S_TKc"/>
    <property type="match status" value="1"/>
</dbReference>
<dbReference type="SMART" id="SM00109">
    <property type="entry name" value="C1"/>
    <property type="match status" value="1"/>
</dbReference>
<name>A0A8S9Y2V3_APOLU</name>
<dbReference type="PROSITE" id="PS50108">
    <property type="entry name" value="CRIB"/>
    <property type="match status" value="1"/>
</dbReference>
<comment type="caution">
    <text evidence="24">The sequence shown here is derived from an EMBL/GenBank/DDBJ whole genome shotgun (WGS) entry which is preliminary data.</text>
</comment>
<dbReference type="PROSITE" id="PS00479">
    <property type="entry name" value="ZF_DAG_PE_1"/>
    <property type="match status" value="1"/>
</dbReference>
<dbReference type="InterPro" id="IPR000961">
    <property type="entry name" value="AGC-kinase_C"/>
</dbReference>
<feature type="compositionally biased region" description="Pro residues" evidence="17">
    <location>
        <begin position="1615"/>
        <end position="1628"/>
    </location>
</feature>
<evidence type="ECO:0000259" key="21">
    <source>
        <dbReference type="PROSITE" id="PS50108"/>
    </source>
</evidence>
<evidence type="ECO:0000259" key="23">
    <source>
        <dbReference type="PROSITE" id="PS51285"/>
    </source>
</evidence>
<feature type="domain" description="PH" evidence="18">
    <location>
        <begin position="1051"/>
        <end position="1170"/>
    </location>
</feature>
<feature type="region of interest" description="Disordered" evidence="17">
    <location>
        <begin position="1567"/>
        <end position="1712"/>
    </location>
</feature>
<dbReference type="FunFam" id="2.30.29.30:FF:000032">
    <property type="entry name" value="Non-specific serine/threonine protein kinase"/>
    <property type="match status" value="1"/>
</dbReference>
<feature type="region of interest" description="Disordered" evidence="17">
    <location>
        <begin position="1"/>
        <end position="22"/>
    </location>
</feature>
<evidence type="ECO:0000256" key="17">
    <source>
        <dbReference type="SAM" id="MobiDB-lite"/>
    </source>
</evidence>
<dbReference type="InterPro" id="IPR017892">
    <property type="entry name" value="Pkinase_C"/>
</dbReference>
<dbReference type="SUPFAM" id="SSF57889">
    <property type="entry name" value="Cysteine-rich domain"/>
    <property type="match status" value="1"/>
</dbReference>
<dbReference type="SMART" id="SM00133">
    <property type="entry name" value="S_TK_X"/>
    <property type="match status" value="1"/>
</dbReference>
<feature type="binding site" evidence="15">
    <location>
        <position position="126"/>
    </location>
    <ligand>
        <name>ATP</name>
        <dbReference type="ChEBI" id="CHEBI:30616"/>
    </ligand>
</feature>
<evidence type="ECO:0000256" key="14">
    <source>
        <dbReference type="ARBA" id="ARBA00048679"/>
    </source>
</evidence>
<feature type="coiled-coil region" evidence="16">
    <location>
        <begin position="883"/>
        <end position="910"/>
    </location>
</feature>
<evidence type="ECO:0000256" key="8">
    <source>
        <dbReference type="ARBA" id="ARBA00022771"/>
    </source>
</evidence>
<dbReference type="Pfam" id="PF25346">
    <property type="entry name" value="PH_MRCK"/>
    <property type="match status" value="1"/>
</dbReference>
<evidence type="ECO:0000256" key="7">
    <source>
        <dbReference type="ARBA" id="ARBA00022741"/>
    </source>
</evidence>
<comment type="catalytic activity">
    <reaction evidence="14">
        <text>L-seryl-[protein] + ATP = O-phospho-L-seryl-[protein] + ADP + H(+)</text>
        <dbReference type="Rhea" id="RHEA:17989"/>
        <dbReference type="Rhea" id="RHEA-COMP:9863"/>
        <dbReference type="Rhea" id="RHEA-COMP:11604"/>
        <dbReference type="ChEBI" id="CHEBI:15378"/>
        <dbReference type="ChEBI" id="CHEBI:29999"/>
        <dbReference type="ChEBI" id="CHEBI:30616"/>
        <dbReference type="ChEBI" id="CHEBI:83421"/>
        <dbReference type="ChEBI" id="CHEBI:456216"/>
        <dbReference type="EC" id="2.7.11.1"/>
    </reaction>
</comment>
<dbReference type="InterPro" id="IPR050839">
    <property type="entry name" value="Rho-assoc_Ser/Thr_Kinase"/>
</dbReference>
<feature type="domain" description="Protein kinase" evidence="19">
    <location>
        <begin position="97"/>
        <end position="364"/>
    </location>
</feature>
<dbReference type="GO" id="GO:0008270">
    <property type="term" value="F:zinc ion binding"/>
    <property type="evidence" value="ECO:0007669"/>
    <property type="project" value="UniProtKB-KW"/>
</dbReference>
<evidence type="ECO:0000256" key="16">
    <source>
        <dbReference type="SAM" id="Coils"/>
    </source>
</evidence>
<dbReference type="GO" id="GO:0005737">
    <property type="term" value="C:cytoplasm"/>
    <property type="evidence" value="ECO:0007669"/>
    <property type="project" value="TreeGrafter"/>
</dbReference>
<dbReference type="InterPro" id="IPR017441">
    <property type="entry name" value="Protein_kinase_ATP_BS"/>
</dbReference>
<evidence type="ECO:0000256" key="4">
    <source>
        <dbReference type="ARBA" id="ARBA00022553"/>
    </source>
</evidence>
<dbReference type="FunFam" id="1.10.510.10:FF:000014">
    <property type="entry name" value="Non-specific serine/threonine protein kinase"/>
    <property type="match status" value="1"/>
</dbReference>
<dbReference type="GO" id="GO:0031032">
    <property type="term" value="P:actomyosin structure organization"/>
    <property type="evidence" value="ECO:0007669"/>
    <property type="project" value="TreeGrafter"/>
</dbReference>
<dbReference type="SMART" id="SM00233">
    <property type="entry name" value="PH"/>
    <property type="match status" value="1"/>
</dbReference>